<accession>A0ABX5VLU3</accession>
<organism evidence="3 4">
    <name type="scientific">Georgenia wutianyii</name>
    <dbReference type="NCBI Taxonomy" id="2585135"/>
    <lineage>
        <taxon>Bacteria</taxon>
        <taxon>Bacillati</taxon>
        <taxon>Actinomycetota</taxon>
        <taxon>Actinomycetes</taxon>
        <taxon>Micrococcales</taxon>
        <taxon>Bogoriellaceae</taxon>
        <taxon>Georgenia</taxon>
    </lineage>
</organism>
<evidence type="ECO:0000259" key="2">
    <source>
        <dbReference type="Pfam" id="PF09990"/>
    </source>
</evidence>
<feature type="transmembrane region" description="Helical" evidence="1">
    <location>
        <begin position="54"/>
        <end position="76"/>
    </location>
</feature>
<keyword evidence="4" id="KW-1185">Reference proteome</keyword>
<feature type="transmembrane region" description="Helical" evidence="1">
    <location>
        <begin position="88"/>
        <end position="107"/>
    </location>
</feature>
<reference evidence="3 4" key="1">
    <citation type="submission" date="2019-05" db="EMBL/GenBank/DDBJ databases">
        <title>Georgenia *** sp. nov., and Georgenia *** sp. nov., isolated from the intestinal contents of plateau pika (Ochotona curzoniae) in the Qinghai-Tibet plateau of China.</title>
        <authorList>
            <person name="Tian Z."/>
        </authorList>
    </citation>
    <scope>NUCLEOTIDE SEQUENCE [LARGE SCALE GENOMIC DNA]</scope>
    <source>
        <strain evidence="3 4">Z294</strain>
    </source>
</reference>
<dbReference type="InterPro" id="IPR019251">
    <property type="entry name" value="DUF2231_TM"/>
</dbReference>
<keyword evidence="1" id="KW-0812">Transmembrane</keyword>
<keyword evidence="1" id="KW-0472">Membrane</keyword>
<feature type="transmembrane region" description="Helical" evidence="1">
    <location>
        <begin position="150"/>
        <end position="171"/>
    </location>
</feature>
<proteinExistence type="predicted"/>
<name>A0ABX5VLU3_9MICO</name>
<sequence>MTAPGSGSPGARVAEAIEQDERLDAAVQALSGPVQVLASVPGRDLLLGKPLGHALHPMMTDLPIGFWTSATVLDLLPVPGGRRASQRLIALGLMAAVPTALSGWAEWGQVKDPGSRRAGVVHAGANGAAAVLFAGSWLARRSGRHRSGVVLGGLGALAASAGGALGGHLAIGKKVGSTFTATASA</sequence>
<protein>
    <recommendedName>
        <fullName evidence="2">DUF2231 domain-containing protein</fullName>
    </recommendedName>
</protein>
<evidence type="ECO:0000256" key="1">
    <source>
        <dbReference type="SAM" id="Phobius"/>
    </source>
</evidence>
<feature type="transmembrane region" description="Helical" evidence="1">
    <location>
        <begin position="119"/>
        <end position="138"/>
    </location>
</feature>
<dbReference type="EMBL" id="CP040899">
    <property type="protein sequence ID" value="QDB79173.1"/>
    <property type="molecule type" value="Genomic_DNA"/>
</dbReference>
<keyword evidence="1" id="KW-1133">Transmembrane helix</keyword>
<dbReference type="Proteomes" id="UP000313948">
    <property type="component" value="Chromosome"/>
</dbReference>
<evidence type="ECO:0000313" key="3">
    <source>
        <dbReference type="EMBL" id="QDB79173.1"/>
    </source>
</evidence>
<feature type="domain" description="DUF2231" evidence="2">
    <location>
        <begin position="52"/>
        <end position="177"/>
    </location>
</feature>
<gene>
    <name evidence="3" type="ORF">FE251_07150</name>
</gene>
<dbReference type="RefSeq" id="WP_139071769.1">
    <property type="nucleotide sequence ID" value="NZ_CP040899.1"/>
</dbReference>
<evidence type="ECO:0000313" key="4">
    <source>
        <dbReference type="Proteomes" id="UP000313948"/>
    </source>
</evidence>
<dbReference type="Pfam" id="PF09990">
    <property type="entry name" value="DUF2231"/>
    <property type="match status" value="1"/>
</dbReference>